<proteinExistence type="predicted"/>
<dbReference type="OrthoDB" id="599103at2759"/>
<accession>A0A9Q0FP19</accession>
<dbReference type="CDD" id="cd09917">
    <property type="entry name" value="F-box_SF"/>
    <property type="match status" value="1"/>
</dbReference>
<dbReference type="Gene3D" id="1.20.1280.50">
    <property type="match status" value="1"/>
</dbReference>
<dbReference type="InterPro" id="IPR005174">
    <property type="entry name" value="KIB1-4_b-propeller"/>
</dbReference>
<comment type="caution">
    <text evidence="3">The sequence shown here is derived from an EMBL/GenBank/DDBJ whole genome shotgun (WGS) entry which is preliminary data.</text>
</comment>
<gene>
    <name evidence="3" type="ORF">Tsubulata_048919</name>
</gene>
<feature type="domain" description="KIB1-4 beta-propeller" evidence="1">
    <location>
        <begin position="101"/>
        <end position="346"/>
    </location>
</feature>
<feature type="domain" description="F-box" evidence="2">
    <location>
        <begin position="12"/>
        <end position="47"/>
    </location>
</feature>
<dbReference type="InterPro" id="IPR051304">
    <property type="entry name" value="SCF_F-box_domain"/>
</dbReference>
<dbReference type="Pfam" id="PF12937">
    <property type="entry name" value="F-box-like"/>
    <property type="match status" value="1"/>
</dbReference>
<evidence type="ECO:0000259" key="2">
    <source>
        <dbReference type="Pfam" id="PF12937"/>
    </source>
</evidence>
<evidence type="ECO:0008006" key="5">
    <source>
        <dbReference type="Google" id="ProtNLM"/>
    </source>
</evidence>
<dbReference type="PANTHER" id="PTHR47123:SF3">
    <property type="entry name" value="DUF295 DOMAIN-CONTAINING PROTEIN"/>
    <property type="match status" value="1"/>
</dbReference>
<dbReference type="SUPFAM" id="SSF110296">
    <property type="entry name" value="Oligoxyloglucan reducing end-specific cellobiohydrolase"/>
    <property type="match status" value="1"/>
</dbReference>
<name>A0A9Q0FP19_9ROSI</name>
<dbReference type="SUPFAM" id="SSF81383">
    <property type="entry name" value="F-box domain"/>
    <property type="match status" value="1"/>
</dbReference>
<protein>
    <recommendedName>
        <fullName evidence="5">F-box domain-containing protein</fullName>
    </recommendedName>
</protein>
<organism evidence="3 4">
    <name type="scientific">Turnera subulata</name>
    <dbReference type="NCBI Taxonomy" id="218843"/>
    <lineage>
        <taxon>Eukaryota</taxon>
        <taxon>Viridiplantae</taxon>
        <taxon>Streptophyta</taxon>
        <taxon>Embryophyta</taxon>
        <taxon>Tracheophyta</taxon>
        <taxon>Spermatophyta</taxon>
        <taxon>Magnoliopsida</taxon>
        <taxon>eudicotyledons</taxon>
        <taxon>Gunneridae</taxon>
        <taxon>Pentapetalae</taxon>
        <taxon>rosids</taxon>
        <taxon>fabids</taxon>
        <taxon>Malpighiales</taxon>
        <taxon>Passifloraceae</taxon>
        <taxon>Turnera</taxon>
    </lineage>
</organism>
<evidence type="ECO:0000313" key="3">
    <source>
        <dbReference type="EMBL" id="KAJ4834968.1"/>
    </source>
</evidence>
<evidence type="ECO:0000259" key="1">
    <source>
        <dbReference type="Pfam" id="PF03478"/>
    </source>
</evidence>
<dbReference type="Pfam" id="PF03478">
    <property type="entry name" value="Beta-prop_KIB1-4"/>
    <property type="match status" value="1"/>
</dbReference>
<dbReference type="AlphaFoldDB" id="A0A9Q0FP19"/>
<dbReference type="Proteomes" id="UP001141552">
    <property type="component" value="Unassembled WGS sequence"/>
</dbReference>
<dbReference type="EMBL" id="JAKUCV010004563">
    <property type="protein sequence ID" value="KAJ4834968.1"/>
    <property type="molecule type" value="Genomic_DNA"/>
</dbReference>
<dbReference type="PANTHER" id="PTHR47123">
    <property type="entry name" value="F-BOX PROTEIN SKIP23"/>
    <property type="match status" value="1"/>
</dbReference>
<dbReference type="InterPro" id="IPR036047">
    <property type="entry name" value="F-box-like_dom_sf"/>
</dbReference>
<evidence type="ECO:0000313" key="4">
    <source>
        <dbReference type="Proteomes" id="UP001141552"/>
    </source>
</evidence>
<sequence>MNKRSNASNSQWSDLPADLLDKIAGCLKTQSDLGRFRSVCRGWRSSAPPPPPLKASRVIRLPWLLICDEYDEPSYFGLKEFTVYSIEPLPSSTHNDGTPSAAAAARPWIVMLRFTKPGTAHLRDLADLSRVRKVDEGLPKALDLRDFQVREICTTYPLYIRDCNGNDSFSCDYFVFDCFRDTEGGFMGLVLVKGGGLYAWKMGGKEWTEISVTLEEDFHSYIVGYHKGQFFVVSENTGWTLTVDPVSLETKEVVQEMQQDRVYLYRYLAGSSEDLFLVGRDNFEDGYEFSVSKLDEHKGDWVPVEGGLKDHVLFIAYDNWSALVPAKHLPGYQRNSVYFADFDLYGCCDHPSSFFLVAEIRGGLQEFAIVSKI</sequence>
<dbReference type="InterPro" id="IPR001810">
    <property type="entry name" value="F-box_dom"/>
</dbReference>
<reference evidence="3" key="2">
    <citation type="journal article" date="2023" name="Plants (Basel)">
        <title>Annotation of the Turnera subulata (Passifloraceae) Draft Genome Reveals the S-Locus Evolved after the Divergence of Turneroideae from Passifloroideae in a Stepwise Manner.</title>
        <authorList>
            <person name="Henning P.M."/>
            <person name="Roalson E.H."/>
            <person name="Mir W."/>
            <person name="McCubbin A.G."/>
            <person name="Shore J.S."/>
        </authorList>
    </citation>
    <scope>NUCLEOTIDE SEQUENCE</scope>
    <source>
        <strain evidence="3">F60SS</strain>
    </source>
</reference>
<reference evidence="3" key="1">
    <citation type="submission" date="2022-02" db="EMBL/GenBank/DDBJ databases">
        <authorList>
            <person name="Henning P.M."/>
            <person name="McCubbin A.G."/>
            <person name="Shore J.S."/>
        </authorList>
    </citation>
    <scope>NUCLEOTIDE SEQUENCE</scope>
    <source>
        <strain evidence="3">F60SS</strain>
        <tissue evidence="3">Leaves</tissue>
    </source>
</reference>
<keyword evidence="4" id="KW-1185">Reference proteome</keyword>